<name>A0ABQ4EFM1_9ACTN</name>
<dbReference type="InterPro" id="IPR036188">
    <property type="entry name" value="FAD/NAD-bd_sf"/>
</dbReference>
<dbReference type="Gene3D" id="3.30.9.10">
    <property type="entry name" value="D-Amino Acid Oxidase, subunit A, domain 2"/>
    <property type="match status" value="1"/>
</dbReference>
<keyword evidence="3" id="KW-1185">Reference proteome</keyword>
<dbReference type="EMBL" id="BONX01000001">
    <property type="protein sequence ID" value="GIG93519.1"/>
    <property type="molecule type" value="Genomic_DNA"/>
</dbReference>
<sequence length="349" mass="38433">MSRPERDRVTVVGGGLFGVTAARALARAGWSVTLVEQAPDLLDGASGTNQYRLHKGFHYPRSPETAAACLAAERDFRRLFGDAIIDHHAHYYAVANSRTRLTAAEYLRAVTAMGLTWRHDFAPVLRPDAVQSCVRVAEGAIDLPRLRHRCWALLRDSGVRTRTGTHFEWSSVGGNERVVLAGYSANNTLLAEAGFVGRPYRYQLAELLCVQLPEAYQGVSCLVMDGNFPSLDPCGRSGHHVIGHVTEMHHTEETAVVCSLSNTDAHRRSTAAGTLRRLVETGREFLIGFDQARLVRSRLVVRTTLPGVARTDTRPTLVERHDSQVFSIFSGKLTTCVTAADELVELMSR</sequence>
<gene>
    <name evidence="2" type="ORF">Pma05_00920</name>
</gene>
<dbReference type="SUPFAM" id="SSF51905">
    <property type="entry name" value="FAD/NAD(P)-binding domain"/>
    <property type="match status" value="1"/>
</dbReference>
<evidence type="ECO:0000313" key="2">
    <source>
        <dbReference type="EMBL" id="GIG93519.1"/>
    </source>
</evidence>
<dbReference type="InterPro" id="IPR006076">
    <property type="entry name" value="FAD-dep_OxRdtase"/>
</dbReference>
<evidence type="ECO:0000313" key="3">
    <source>
        <dbReference type="Proteomes" id="UP000621500"/>
    </source>
</evidence>
<feature type="domain" description="FAD dependent oxidoreductase" evidence="1">
    <location>
        <begin position="8"/>
        <end position="168"/>
    </location>
</feature>
<comment type="caution">
    <text evidence="2">The sequence shown here is derived from an EMBL/GenBank/DDBJ whole genome shotgun (WGS) entry which is preliminary data.</text>
</comment>
<proteinExistence type="predicted"/>
<reference evidence="2 3" key="1">
    <citation type="submission" date="2021-01" db="EMBL/GenBank/DDBJ databases">
        <title>Whole genome shotgun sequence of Plantactinospora mayteni NBRC 109088.</title>
        <authorList>
            <person name="Komaki H."/>
            <person name="Tamura T."/>
        </authorList>
    </citation>
    <scope>NUCLEOTIDE SEQUENCE [LARGE SCALE GENOMIC DNA]</scope>
    <source>
        <strain evidence="2 3">NBRC 109088</strain>
    </source>
</reference>
<dbReference type="Proteomes" id="UP000621500">
    <property type="component" value="Unassembled WGS sequence"/>
</dbReference>
<dbReference type="Pfam" id="PF01266">
    <property type="entry name" value="DAO"/>
    <property type="match status" value="1"/>
</dbReference>
<evidence type="ECO:0000259" key="1">
    <source>
        <dbReference type="Pfam" id="PF01266"/>
    </source>
</evidence>
<organism evidence="2 3">
    <name type="scientific">Plantactinospora mayteni</name>
    <dbReference type="NCBI Taxonomy" id="566021"/>
    <lineage>
        <taxon>Bacteria</taxon>
        <taxon>Bacillati</taxon>
        <taxon>Actinomycetota</taxon>
        <taxon>Actinomycetes</taxon>
        <taxon>Micromonosporales</taxon>
        <taxon>Micromonosporaceae</taxon>
        <taxon>Plantactinospora</taxon>
    </lineage>
</organism>
<accession>A0ABQ4EFM1</accession>
<dbReference type="Gene3D" id="3.50.50.60">
    <property type="entry name" value="FAD/NAD(P)-binding domain"/>
    <property type="match status" value="1"/>
</dbReference>
<protein>
    <recommendedName>
        <fullName evidence="1">FAD dependent oxidoreductase domain-containing protein</fullName>
    </recommendedName>
</protein>